<evidence type="ECO:0000313" key="2">
    <source>
        <dbReference type="Proteomes" id="UP000478052"/>
    </source>
</evidence>
<dbReference type="Proteomes" id="UP000478052">
    <property type="component" value="Unassembled WGS sequence"/>
</dbReference>
<dbReference type="AlphaFoldDB" id="A0A6G0ZG47"/>
<accession>A0A6G0ZG47</accession>
<keyword evidence="2" id="KW-1185">Reference proteome</keyword>
<dbReference type="EMBL" id="VUJU01000533">
    <property type="protein sequence ID" value="KAF0769775.1"/>
    <property type="molecule type" value="Genomic_DNA"/>
</dbReference>
<sequence>MKTVKCTDNSLLNNEQYNQLAHVHVLDSERSDECIDFTMMMVSDVKVNILEAKSKYFPLVLKKSRKTIIFTQNQFSTKSIFLYGCNSKTNDCKYLKFSPNFYLNFQKLLTFFDLNVDKNSS</sequence>
<proteinExistence type="predicted"/>
<gene>
    <name evidence="1" type="ORF">FWK35_00010644</name>
</gene>
<reference evidence="1 2" key="1">
    <citation type="submission" date="2019-08" db="EMBL/GenBank/DDBJ databases">
        <title>Whole genome of Aphis craccivora.</title>
        <authorList>
            <person name="Voronova N.V."/>
            <person name="Shulinski R.S."/>
            <person name="Bandarenka Y.V."/>
            <person name="Zhorov D.G."/>
            <person name="Warner D."/>
        </authorList>
    </citation>
    <scope>NUCLEOTIDE SEQUENCE [LARGE SCALE GENOMIC DNA]</scope>
    <source>
        <strain evidence="1">180601</strain>
        <tissue evidence="1">Whole Body</tissue>
    </source>
</reference>
<name>A0A6G0ZG47_APHCR</name>
<organism evidence="1 2">
    <name type="scientific">Aphis craccivora</name>
    <name type="common">Cowpea aphid</name>
    <dbReference type="NCBI Taxonomy" id="307492"/>
    <lineage>
        <taxon>Eukaryota</taxon>
        <taxon>Metazoa</taxon>
        <taxon>Ecdysozoa</taxon>
        <taxon>Arthropoda</taxon>
        <taxon>Hexapoda</taxon>
        <taxon>Insecta</taxon>
        <taxon>Pterygota</taxon>
        <taxon>Neoptera</taxon>
        <taxon>Paraneoptera</taxon>
        <taxon>Hemiptera</taxon>
        <taxon>Sternorrhyncha</taxon>
        <taxon>Aphidomorpha</taxon>
        <taxon>Aphidoidea</taxon>
        <taxon>Aphididae</taxon>
        <taxon>Aphidini</taxon>
        <taxon>Aphis</taxon>
        <taxon>Aphis</taxon>
    </lineage>
</organism>
<protein>
    <submittedName>
        <fullName evidence="1">Uncharacterized protein</fullName>
    </submittedName>
</protein>
<evidence type="ECO:0000313" key="1">
    <source>
        <dbReference type="EMBL" id="KAF0769775.1"/>
    </source>
</evidence>
<comment type="caution">
    <text evidence="1">The sequence shown here is derived from an EMBL/GenBank/DDBJ whole genome shotgun (WGS) entry which is preliminary data.</text>
</comment>